<evidence type="ECO:0000256" key="1">
    <source>
        <dbReference type="SAM" id="MobiDB-lite"/>
    </source>
</evidence>
<keyword evidence="3" id="KW-1185">Reference proteome</keyword>
<proteinExistence type="predicted"/>
<dbReference type="Proteomes" id="UP000635565">
    <property type="component" value="Unassembled WGS sequence"/>
</dbReference>
<dbReference type="EMBL" id="BNJJ01000003">
    <property type="protein sequence ID" value="GHO83047.1"/>
    <property type="molecule type" value="Genomic_DNA"/>
</dbReference>
<accession>A0ABQ3VAY3</accession>
<protein>
    <submittedName>
        <fullName evidence="2">Uncharacterized protein</fullName>
    </submittedName>
</protein>
<sequence>MGPQQAAPKRRVLHYPTFIAGMHRLWYYKRENNKEQVPPSKATMEEGLNKDD</sequence>
<reference evidence="2 3" key="1">
    <citation type="journal article" date="2021" name="Int. J. Syst. Evol. Microbiol.">
        <title>Reticulibacter mediterranei gen. nov., sp. nov., within the new family Reticulibacteraceae fam. nov., and Ktedonospora formicarum gen. nov., sp. nov., Ktedonobacter robiniae sp. nov., Dictyobacter formicarum sp. nov. and Dictyobacter arantiisoli sp. nov., belonging to the class Ktedonobacteria.</title>
        <authorList>
            <person name="Yabe S."/>
            <person name="Zheng Y."/>
            <person name="Wang C.M."/>
            <person name="Sakai Y."/>
            <person name="Abe K."/>
            <person name="Yokota A."/>
            <person name="Donadio S."/>
            <person name="Cavaletti L."/>
            <person name="Monciardini P."/>
        </authorList>
    </citation>
    <scope>NUCLEOTIDE SEQUENCE [LARGE SCALE GENOMIC DNA]</scope>
    <source>
        <strain evidence="2 3">SOSP1-9</strain>
    </source>
</reference>
<organism evidence="2 3">
    <name type="scientific">Dictyobacter formicarum</name>
    <dbReference type="NCBI Taxonomy" id="2778368"/>
    <lineage>
        <taxon>Bacteria</taxon>
        <taxon>Bacillati</taxon>
        <taxon>Chloroflexota</taxon>
        <taxon>Ktedonobacteria</taxon>
        <taxon>Ktedonobacterales</taxon>
        <taxon>Dictyobacteraceae</taxon>
        <taxon>Dictyobacter</taxon>
    </lineage>
</organism>
<name>A0ABQ3VAY3_9CHLR</name>
<gene>
    <name evidence="2" type="ORF">KSZ_10530</name>
</gene>
<feature type="region of interest" description="Disordered" evidence="1">
    <location>
        <begin position="31"/>
        <end position="52"/>
    </location>
</feature>
<evidence type="ECO:0000313" key="2">
    <source>
        <dbReference type="EMBL" id="GHO83047.1"/>
    </source>
</evidence>
<feature type="compositionally biased region" description="Basic and acidic residues" evidence="1">
    <location>
        <begin position="43"/>
        <end position="52"/>
    </location>
</feature>
<comment type="caution">
    <text evidence="2">The sequence shown here is derived from an EMBL/GenBank/DDBJ whole genome shotgun (WGS) entry which is preliminary data.</text>
</comment>
<evidence type="ECO:0000313" key="3">
    <source>
        <dbReference type="Proteomes" id="UP000635565"/>
    </source>
</evidence>